<evidence type="ECO:0000313" key="2">
    <source>
        <dbReference type="Proteomes" id="UP000001072"/>
    </source>
</evidence>
<dbReference type="Proteomes" id="UP000001072">
    <property type="component" value="Unassembled WGS sequence"/>
</dbReference>
<dbReference type="OrthoDB" id="10463298at2759"/>
<protein>
    <submittedName>
        <fullName evidence="1">Uncharacterized protein</fullName>
    </submittedName>
</protein>
<organism evidence="2">
    <name type="scientific">Melampsora larici-populina (strain 98AG31 / pathotype 3-4-7)</name>
    <name type="common">Poplar leaf rust fungus</name>
    <dbReference type="NCBI Taxonomy" id="747676"/>
    <lineage>
        <taxon>Eukaryota</taxon>
        <taxon>Fungi</taxon>
        <taxon>Dikarya</taxon>
        <taxon>Basidiomycota</taxon>
        <taxon>Pucciniomycotina</taxon>
        <taxon>Pucciniomycetes</taxon>
        <taxon>Pucciniales</taxon>
        <taxon>Melampsoraceae</taxon>
        <taxon>Melampsora</taxon>
    </lineage>
</organism>
<sequence>MFADFKVTVTVFFVHRHLNWLTHHISLDDGQATQAQNQPEAPGEHPRYRKQAFKSLKEIAVHEPIINHLKKRSNEIVLTEDFCTEKADTKQFKKLLSLNKTNPNQSYLSELLQSVQYLKSHIKKSTPWSKGKFCSHVFDKNEGFDRTISCAVNHLEYHPFLMKDTVWILAILKHLQEYLPHGSLEPLNTDVEQRKSSRAALYLHLTKGLDLIGASQALWSSDVSIELVDIDISLAEADSRIKMIDWIKQYAENPDSKLSNFMIETHDELIQESCPMPHSKLENLLQRCYKNFIEPHSSKLDKDLAYTVLHGYPNVSPRAKEIVEHLQEQDLSFGQKFQCFRRISDDVGLIRDLEELWIKHSSTQFEELIHPFIKLEKATWQNVEDLIEALVDDSLRSVRSKEIPIEEDQIIKILYRVFYHINGAQSYLCKNVKWCGEPLKFKFRRPEITEDPSTGDICTICLEGIGNNVDSQKSVEDGLDVVDLDHGANHKFHSKCLRCSVGILFLKNLSFTSEKSSVQTKHDEYITRKGFHAPPEDQNQVC</sequence>
<accession>F4SB70</accession>
<dbReference type="HOGENOM" id="CLU_502553_0_0_1"/>
<keyword evidence="2" id="KW-1185">Reference proteome</keyword>
<dbReference type="RefSeq" id="XP_007418632.1">
    <property type="nucleotide sequence ID" value="XM_007418570.1"/>
</dbReference>
<dbReference type="AlphaFoldDB" id="F4SB70"/>
<dbReference type="KEGG" id="mlr:MELLADRAFT_113833"/>
<dbReference type="GeneID" id="18925109"/>
<evidence type="ECO:0000313" key="1">
    <source>
        <dbReference type="EMBL" id="EGF98096.1"/>
    </source>
</evidence>
<name>F4SB70_MELLP</name>
<dbReference type="VEuPathDB" id="FungiDB:MELLADRAFT_113833"/>
<proteinExistence type="predicted"/>
<dbReference type="InParanoid" id="F4SB70"/>
<gene>
    <name evidence="1" type="ORF">MELLADRAFT_113833</name>
</gene>
<dbReference type="EMBL" id="GL883185">
    <property type="protein sequence ID" value="EGF98096.1"/>
    <property type="molecule type" value="Genomic_DNA"/>
</dbReference>
<reference evidence="2" key="1">
    <citation type="journal article" date="2011" name="Proc. Natl. Acad. Sci. U.S.A.">
        <title>Obligate biotrophy features unraveled by the genomic analysis of rust fungi.</title>
        <authorList>
            <person name="Duplessis S."/>
            <person name="Cuomo C.A."/>
            <person name="Lin Y.-C."/>
            <person name="Aerts A."/>
            <person name="Tisserant E."/>
            <person name="Veneault-Fourrey C."/>
            <person name="Joly D.L."/>
            <person name="Hacquard S."/>
            <person name="Amselem J."/>
            <person name="Cantarel B.L."/>
            <person name="Chiu R."/>
            <person name="Coutinho P.M."/>
            <person name="Feau N."/>
            <person name="Field M."/>
            <person name="Frey P."/>
            <person name="Gelhaye E."/>
            <person name="Goldberg J."/>
            <person name="Grabherr M.G."/>
            <person name="Kodira C.D."/>
            <person name="Kohler A."/>
            <person name="Kuees U."/>
            <person name="Lindquist E.A."/>
            <person name="Lucas S.M."/>
            <person name="Mago R."/>
            <person name="Mauceli E."/>
            <person name="Morin E."/>
            <person name="Murat C."/>
            <person name="Pangilinan J.L."/>
            <person name="Park R."/>
            <person name="Pearson M."/>
            <person name="Quesneville H."/>
            <person name="Rouhier N."/>
            <person name="Sakthikumar S."/>
            <person name="Salamov A.A."/>
            <person name="Schmutz J."/>
            <person name="Selles B."/>
            <person name="Shapiro H."/>
            <person name="Tanguay P."/>
            <person name="Tuskan G.A."/>
            <person name="Henrissat B."/>
            <person name="Van de Peer Y."/>
            <person name="Rouze P."/>
            <person name="Ellis J.G."/>
            <person name="Dodds P.N."/>
            <person name="Schein J.E."/>
            <person name="Zhong S."/>
            <person name="Hamelin R.C."/>
            <person name="Grigoriev I.V."/>
            <person name="Szabo L.J."/>
            <person name="Martin F."/>
        </authorList>
    </citation>
    <scope>NUCLEOTIDE SEQUENCE [LARGE SCALE GENOMIC DNA]</scope>
    <source>
        <strain evidence="2">98AG31 / pathotype 3-4-7</strain>
    </source>
</reference>